<reference evidence="1 2" key="1">
    <citation type="submission" date="2021-06" db="EMBL/GenBank/DDBJ databases">
        <title>Caerostris extrusa draft genome.</title>
        <authorList>
            <person name="Kono N."/>
            <person name="Arakawa K."/>
        </authorList>
    </citation>
    <scope>NUCLEOTIDE SEQUENCE [LARGE SCALE GENOMIC DNA]</scope>
</reference>
<sequence length="74" mass="8598">MFLYSIRGNPKLPQKMVSTRKRQALNKRDASVSYRVMDNKEKRTNSAGDEYFEIITILLQIFLASSDLRNSVNE</sequence>
<comment type="caution">
    <text evidence="1">The sequence shown here is derived from an EMBL/GenBank/DDBJ whole genome shotgun (WGS) entry which is preliminary data.</text>
</comment>
<protein>
    <submittedName>
        <fullName evidence="1">Uncharacterized protein</fullName>
    </submittedName>
</protein>
<evidence type="ECO:0000313" key="1">
    <source>
        <dbReference type="EMBL" id="GIY44106.1"/>
    </source>
</evidence>
<gene>
    <name evidence="1" type="ORF">CEXT_143041</name>
</gene>
<evidence type="ECO:0000313" key="2">
    <source>
        <dbReference type="Proteomes" id="UP001054945"/>
    </source>
</evidence>
<organism evidence="1 2">
    <name type="scientific">Caerostris extrusa</name>
    <name type="common">Bark spider</name>
    <name type="synonym">Caerostris bankana</name>
    <dbReference type="NCBI Taxonomy" id="172846"/>
    <lineage>
        <taxon>Eukaryota</taxon>
        <taxon>Metazoa</taxon>
        <taxon>Ecdysozoa</taxon>
        <taxon>Arthropoda</taxon>
        <taxon>Chelicerata</taxon>
        <taxon>Arachnida</taxon>
        <taxon>Araneae</taxon>
        <taxon>Araneomorphae</taxon>
        <taxon>Entelegynae</taxon>
        <taxon>Araneoidea</taxon>
        <taxon>Araneidae</taxon>
        <taxon>Caerostris</taxon>
    </lineage>
</organism>
<dbReference type="Proteomes" id="UP001054945">
    <property type="component" value="Unassembled WGS sequence"/>
</dbReference>
<dbReference type="EMBL" id="BPLR01011090">
    <property type="protein sequence ID" value="GIY44106.1"/>
    <property type="molecule type" value="Genomic_DNA"/>
</dbReference>
<keyword evidence="2" id="KW-1185">Reference proteome</keyword>
<proteinExistence type="predicted"/>
<dbReference type="AlphaFoldDB" id="A0AAV4TFA3"/>
<accession>A0AAV4TFA3</accession>
<name>A0AAV4TFA3_CAEEX</name>